<reference evidence="8 9" key="1">
    <citation type="submission" date="2024-03" db="EMBL/GenBank/DDBJ databases">
        <title>Complete genome sequence of the green alga Chloropicon roscoffensis RCC1871.</title>
        <authorList>
            <person name="Lemieux C."/>
            <person name="Pombert J.-F."/>
            <person name="Otis C."/>
            <person name="Turmel M."/>
        </authorList>
    </citation>
    <scope>NUCLEOTIDE SEQUENCE [LARGE SCALE GENOMIC DNA]</scope>
    <source>
        <strain evidence="8 9">RCC1871</strain>
    </source>
</reference>
<evidence type="ECO:0000256" key="6">
    <source>
        <dbReference type="SAM" id="MobiDB-lite"/>
    </source>
</evidence>
<dbReference type="GO" id="GO:0046872">
    <property type="term" value="F:metal ion binding"/>
    <property type="evidence" value="ECO:0007669"/>
    <property type="project" value="UniProtKB-KW"/>
</dbReference>
<evidence type="ECO:0000313" key="8">
    <source>
        <dbReference type="EMBL" id="WZN59630.1"/>
    </source>
</evidence>
<dbReference type="EMBL" id="CP151502">
    <property type="protein sequence ID" value="WZN59630.1"/>
    <property type="molecule type" value="Genomic_DNA"/>
</dbReference>
<organism evidence="8 9">
    <name type="scientific">Chloropicon roscoffensis</name>
    <dbReference type="NCBI Taxonomy" id="1461544"/>
    <lineage>
        <taxon>Eukaryota</taxon>
        <taxon>Viridiplantae</taxon>
        <taxon>Chlorophyta</taxon>
        <taxon>Chloropicophyceae</taxon>
        <taxon>Chloropicales</taxon>
        <taxon>Chloropicaceae</taxon>
        <taxon>Chloropicon</taxon>
    </lineage>
</organism>
<feature type="domain" description="JmjC" evidence="7">
    <location>
        <begin position="225"/>
        <end position="381"/>
    </location>
</feature>
<evidence type="ECO:0000256" key="4">
    <source>
        <dbReference type="ARBA" id="ARBA00023015"/>
    </source>
</evidence>
<keyword evidence="5" id="KW-0804">Transcription</keyword>
<dbReference type="Proteomes" id="UP001472866">
    <property type="component" value="Chromosome 02"/>
</dbReference>
<evidence type="ECO:0000256" key="1">
    <source>
        <dbReference type="ARBA" id="ARBA00022723"/>
    </source>
</evidence>
<evidence type="ECO:0000313" key="9">
    <source>
        <dbReference type="Proteomes" id="UP001472866"/>
    </source>
</evidence>
<feature type="compositionally biased region" description="Low complexity" evidence="6">
    <location>
        <begin position="18"/>
        <end position="29"/>
    </location>
</feature>
<feature type="region of interest" description="Disordered" evidence="6">
    <location>
        <begin position="409"/>
        <end position="430"/>
    </location>
</feature>
<keyword evidence="1" id="KW-0479">Metal-binding</keyword>
<keyword evidence="4" id="KW-0805">Transcription regulation</keyword>
<protein>
    <submittedName>
        <fullName evidence="8">Lysine-specific demethylase</fullName>
    </submittedName>
</protein>
<keyword evidence="3" id="KW-0408">Iron</keyword>
<dbReference type="Gene3D" id="2.60.120.650">
    <property type="entry name" value="Cupin"/>
    <property type="match status" value="1"/>
</dbReference>
<feature type="region of interest" description="Disordered" evidence="6">
    <location>
        <begin position="1"/>
        <end position="58"/>
    </location>
</feature>
<evidence type="ECO:0000256" key="5">
    <source>
        <dbReference type="ARBA" id="ARBA00023163"/>
    </source>
</evidence>
<dbReference type="PROSITE" id="PS51184">
    <property type="entry name" value="JMJC"/>
    <property type="match status" value="1"/>
</dbReference>
<sequence length="595" mass="64988">MREDEVVEESPWPSAGAVSTTTTTRFVTTVKKENTPASASSMKLQLKAETKRPVRPASLRVRTGRLSFEDDADFDIESESPRRRTSAGSSGPRYKGEDMVRFPGYASVSPPTVAEKDADLGWLARGGFDRPYRLTSCSPRRLQTYARMTDVGYIRDKVGPGAEVRTIDVKTQKDGPKMTLGEWCEYWSHRTRGAEGGAGARDVAMAESSPPRHANRNLNVVSLSLANSALEEELETPALVRQADLVRLFWSREDEVNRPKAELYGLMSPSGCYTDWHVDFGGSSVWYSLVRGKKYFALAPPTEHNLKCFAAWANSCQQEKVNLLVYLKDPVLYELRAGDTMVIPGGWPHAVYTPCDSVAVGGNFLHPFSLATQLEVWRLEDSIGVPASCRFPRFKQIMWYVARTLGRVGRDRSGSGSSEEGDDDDNGRTTPVLKLRLKPLGSPLQGPQGGLKVKLPASAGDHPRRHAARLLLAHNPGDGLGALASALGGWLRGPQSHWGAPARIARPGQVLGDLETAAGRCVGEGAARAKADYGAARLPEPEFKGLDDCKERVTPLVRRLKVSGTLSPPCGLGATKKVKKSVGVRDRLKKKLGMR</sequence>
<dbReference type="AlphaFoldDB" id="A0AAX4P1H2"/>
<dbReference type="InterPro" id="IPR003347">
    <property type="entry name" value="JmjC_dom"/>
</dbReference>
<accession>A0AAX4P1H2</accession>
<evidence type="ECO:0000256" key="2">
    <source>
        <dbReference type="ARBA" id="ARBA00023002"/>
    </source>
</evidence>
<keyword evidence="2" id="KW-0560">Oxidoreductase</keyword>
<dbReference type="SMART" id="SM00558">
    <property type="entry name" value="JmjC"/>
    <property type="match status" value="1"/>
</dbReference>
<dbReference type="GO" id="GO:0016491">
    <property type="term" value="F:oxidoreductase activity"/>
    <property type="evidence" value="ECO:0007669"/>
    <property type="project" value="UniProtKB-KW"/>
</dbReference>
<evidence type="ECO:0000256" key="3">
    <source>
        <dbReference type="ARBA" id="ARBA00023004"/>
    </source>
</evidence>
<dbReference type="PANTHER" id="PTHR23123">
    <property type="entry name" value="PHD/F-BOX CONTAINING PROTEIN"/>
    <property type="match status" value="1"/>
</dbReference>
<dbReference type="Pfam" id="PF02373">
    <property type="entry name" value="JmjC"/>
    <property type="match status" value="1"/>
</dbReference>
<dbReference type="SUPFAM" id="SSF51197">
    <property type="entry name" value="Clavaminate synthase-like"/>
    <property type="match status" value="1"/>
</dbReference>
<proteinExistence type="predicted"/>
<keyword evidence="9" id="KW-1185">Reference proteome</keyword>
<evidence type="ECO:0000259" key="7">
    <source>
        <dbReference type="PROSITE" id="PS51184"/>
    </source>
</evidence>
<gene>
    <name evidence="8" type="ORF">HKI87_02g11560</name>
</gene>
<name>A0AAX4P1H2_9CHLO</name>
<feature type="region of interest" description="Disordered" evidence="6">
    <location>
        <begin position="72"/>
        <end position="98"/>
    </location>
</feature>
<dbReference type="InterPro" id="IPR050690">
    <property type="entry name" value="JHDM1_Histone_Demethylase"/>
</dbReference>